<evidence type="ECO:0000313" key="2">
    <source>
        <dbReference type="EMBL" id="CAF1007386.1"/>
    </source>
</evidence>
<sequence>MNRNTILNKLSQLEAIKNKHLTRTIELKRQTQQSTSATAIAVNNIEQKDLLNSLFSSSSPKSIGLMSMDSNNSTAISSPISSLYNNSSQSSSPTTPSLYTSSYQHQRNSSPGYRPYESGQSSTPFHDSHTRVKTPVFDEFLTSPPSSVSYVPVNNHSLSVHSYMNVSFQEATNNSSTITPSSFNYHHQHHHNTTYPY</sequence>
<reference evidence="2" key="1">
    <citation type="submission" date="2021-02" db="EMBL/GenBank/DDBJ databases">
        <authorList>
            <person name="Nowell W R."/>
        </authorList>
    </citation>
    <scope>NUCLEOTIDE SEQUENCE</scope>
</reference>
<proteinExistence type="predicted"/>
<feature type="compositionally biased region" description="Low complexity" evidence="1">
    <location>
        <begin position="82"/>
        <end position="104"/>
    </location>
</feature>
<comment type="caution">
    <text evidence="2">The sequence shown here is derived from an EMBL/GenBank/DDBJ whole genome shotgun (WGS) entry which is preliminary data.</text>
</comment>
<feature type="region of interest" description="Disordered" evidence="1">
    <location>
        <begin position="82"/>
        <end position="129"/>
    </location>
</feature>
<name>A0A814HAH7_9BILA</name>
<dbReference type="Proteomes" id="UP000663891">
    <property type="component" value="Unassembled WGS sequence"/>
</dbReference>
<dbReference type="AlphaFoldDB" id="A0A814HAH7"/>
<dbReference type="EMBL" id="CAJNON010000129">
    <property type="protein sequence ID" value="CAF1007386.1"/>
    <property type="molecule type" value="Genomic_DNA"/>
</dbReference>
<accession>A0A814HAH7</accession>
<gene>
    <name evidence="2" type="ORF">VCS650_LOCUS15068</name>
</gene>
<protein>
    <submittedName>
        <fullName evidence="2">Uncharacterized protein</fullName>
    </submittedName>
</protein>
<evidence type="ECO:0000313" key="3">
    <source>
        <dbReference type="Proteomes" id="UP000663891"/>
    </source>
</evidence>
<organism evidence="2 3">
    <name type="scientific">Adineta steineri</name>
    <dbReference type="NCBI Taxonomy" id="433720"/>
    <lineage>
        <taxon>Eukaryota</taxon>
        <taxon>Metazoa</taxon>
        <taxon>Spiralia</taxon>
        <taxon>Gnathifera</taxon>
        <taxon>Rotifera</taxon>
        <taxon>Eurotatoria</taxon>
        <taxon>Bdelloidea</taxon>
        <taxon>Adinetida</taxon>
        <taxon>Adinetidae</taxon>
        <taxon>Adineta</taxon>
    </lineage>
</organism>
<evidence type="ECO:0000256" key="1">
    <source>
        <dbReference type="SAM" id="MobiDB-lite"/>
    </source>
</evidence>
<dbReference type="OrthoDB" id="7788762at2759"/>